<dbReference type="EMBL" id="JAXOVC010000005">
    <property type="protein sequence ID" value="KAK4501075.1"/>
    <property type="molecule type" value="Genomic_DNA"/>
</dbReference>
<feature type="region of interest" description="Disordered" evidence="1">
    <location>
        <begin position="243"/>
        <end position="263"/>
    </location>
</feature>
<protein>
    <submittedName>
        <fullName evidence="2">Uncharacterized protein</fullName>
    </submittedName>
</protein>
<proteinExistence type="predicted"/>
<dbReference type="Proteomes" id="UP001305779">
    <property type="component" value="Unassembled WGS sequence"/>
</dbReference>
<gene>
    <name evidence="2" type="ORF">PRZ48_006881</name>
</gene>
<keyword evidence="3" id="KW-1185">Reference proteome</keyword>
<evidence type="ECO:0000313" key="2">
    <source>
        <dbReference type="EMBL" id="KAK4501075.1"/>
    </source>
</evidence>
<organism evidence="2 3">
    <name type="scientific">Zasmidium cellare</name>
    <name type="common">Wine cellar mold</name>
    <name type="synonym">Racodium cellare</name>
    <dbReference type="NCBI Taxonomy" id="395010"/>
    <lineage>
        <taxon>Eukaryota</taxon>
        <taxon>Fungi</taxon>
        <taxon>Dikarya</taxon>
        <taxon>Ascomycota</taxon>
        <taxon>Pezizomycotina</taxon>
        <taxon>Dothideomycetes</taxon>
        <taxon>Dothideomycetidae</taxon>
        <taxon>Mycosphaerellales</taxon>
        <taxon>Mycosphaerellaceae</taxon>
        <taxon>Zasmidium</taxon>
    </lineage>
</organism>
<reference evidence="2 3" key="1">
    <citation type="journal article" date="2023" name="G3 (Bethesda)">
        <title>A chromosome-level genome assembly of Zasmidium syzygii isolated from banana leaves.</title>
        <authorList>
            <person name="van Westerhoven A.C."/>
            <person name="Mehrabi R."/>
            <person name="Talebi R."/>
            <person name="Steentjes M.B.F."/>
            <person name="Corcolon B."/>
            <person name="Chong P.A."/>
            <person name="Kema G.H.J."/>
            <person name="Seidl M.F."/>
        </authorList>
    </citation>
    <scope>NUCLEOTIDE SEQUENCE [LARGE SCALE GENOMIC DNA]</scope>
    <source>
        <strain evidence="2 3">P124</strain>
    </source>
</reference>
<accession>A0ABR0EIT3</accession>
<evidence type="ECO:0000256" key="1">
    <source>
        <dbReference type="SAM" id="MobiDB-lite"/>
    </source>
</evidence>
<sequence>MASPRPPCSRRLSSAFGPDTDGNDAGYAQENRENITDLITRLQDPYGDTIRIHIMDDKNERPILLQRTLIERVSPWLEKWVQQNMQQFGSRDLYMDTGDEMTRKMFLFCIMKRRVPSMRELQLGDGKEARCAYQSGLVRIWTYAAETEVAEVQDAVMRVLWDLRETLCSHVMRDGLKGTQHGSKMRRALVEMVVGTSGKVPEALLRDLGVRNVFGWEEDFEDELKRWKERGCVRATLEEFLVEKQEPTESDEDKQSSDEMVLD</sequence>
<evidence type="ECO:0000313" key="3">
    <source>
        <dbReference type="Proteomes" id="UP001305779"/>
    </source>
</evidence>
<feature type="compositionally biased region" description="Basic and acidic residues" evidence="1">
    <location>
        <begin position="243"/>
        <end position="257"/>
    </location>
</feature>
<feature type="region of interest" description="Disordered" evidence="1">
    <location>
        <begin position="1"/>
        <end position="27"/>
    </location>
</feature>
<comment type="caution">
    <text evidence="2">The sequence shown here is derived from an EMBL/GenBank/DDBJ whole genome shotgun (WGS) entry which is preliminary data.</text>
</comment>
<name>A0ABR0EIT3_ZASCE</name>